<feature type="binding site" evidence="2">
    <location>
        <position position="336"/>
    </location>
    <ligand>
        <name>FAD</name>
        <dbReference type="ChEBI" id="CHEBI:57692"/>
    </ligand>
</feature>
<accession>A0AA95NFA6</accession>
<dbReference type="Pfam" id="PF04820">
    <property type="entry name" value="Trp_halogenase"/>
    <property type="match status" value="1"/>
</dbReference>
<feature type="binding site" evidence="2">
    <location>
        <position position="80"/>
    </location>
    <ligand>
        <name>7-chloro-L-tryptophan</name>
        <dbReference type="ChEBI" id="CHEBI:58713"/>
    </ligand>
</feature>
<evidence type="ECO:0000313" key="3">
    <source>
        <dbReference type="EMBL" id="WIT11234.1"/>
    </source>
</evidence>
<dbReference type="EMBL" id="CP116346">
    <property type="protein sequence ID" value="WIT11234.1"/>
    <property type="molecule type" value="Genomic_DNA"/>
</dbReference>
<gene>
    <name evidence="3" type="ORF">PFX98_20395</name>
</gene>
<dbReference type="PANTHER" id="PTHR43747">
    <property type="entry name" value="FAD-BINDING PROTEIN"/>
    <property type="match status" value="1"/>
</dbReference>
<dbReference type="PANTHER" id="PTHR43747:SF4">
    <property type="entry name" value="FLAVIN-DEPENDENT TRYPTOPHAN HALOGENASE"/>
    <property type="match status" value="1"/>
</dbReference>
<dbReference type="GO" id="GO:0004497">
    <property type="term" value="F:monooxygenase activity"/>
    <property type="evidence" value="ECO:0007669"/>
    <property type="project" value="InterPro"/>
</dbReference>
<dbReference type="InterPro" id="IPR006905">
    <property type="entry name" value="Flavin_halogenase"/>
</dbReference>
<keyword evidence="2" id="KW-0285">Flavoprotein</keyword>
<dbReference type="KEGG" id="pais:PFX98_20395"/>
<dbReference type="InterPro" id="IPR036188">
    <property type="entry name" value="FAD/NAD-bd_sf"/>
</dbReference>
<feature type="binding site" evidence="2">
    <location>
        <position position="349"/>
    </location>
    <ligand>
        <name>FAD</name>
        <dbReference type="ChEBI" id="CHEBI:57692"/>
    </ligand>
</feature>
<evidence type="ECO:0000313" key="4">
    <source>
        <dbReference type="Proteomes" id="UP001177769"/>
    </source>
</evidence>
<keyword evidence="4" id="KW-1185">Reference proteome</keyword>
<evidence type="ECO:0000256" key="2">
    <source>
        <dbReference type="PIRSR" id="PIRSR011396-2"/>
    </source>
</evidence>
<dbReference type="AlphaFoldDB" id="A0AA95NFA6"/>
<sequence length="508" mass="57195">MTAVAPLRRIVIVGGGTAGWMSAAALAKLLGPPYELRLVESDEIGIIGVGEATIPHIRAFNEALGIDEDEFLRATQGSFKLGIEFVDWGARGERYIHGFGKVGRELGAVPFHHYWLRLRREGRAGELGDYSINTAAPRECKFLRPRPDMAESPLADIGYAYHFDASLYARFLRHHAEQRGVQRIEGRIEQVLRHADDGRIKGLRLASGELVEGDFFIDCSGMRALLIEQTLKAGYEDWSHWLPCDRALAVPSAAAPPLLPYTRSTAHAAGWQWRIPLQHRVGNGHVFSSRFIGEDEARSTLLAQLDGAPLAEPRLVKFLTGRRKEFWKLNCVAVGLASGFMEPLESTSIHLIQSAVTRLIQFFPHAGLEAVEIAEYNRQTQFEYERIRDFIILHYKASAREDSEFWRYCRHMQVPETLRHKIELFRANGRLFREGTELFTEMSWLQVMVGQGLLPAGYHPFVDQRPLAEVQAMVDDTRSVIQRCVAVMPGHAEFIAAHCAATHPDESH</sequence>
<dbReference type="InterPro" id="IPR050816">
    <property type="entry name" value="Flavin-dep_Halogenase_NPB"/>
</dbReference>
<dbReference type="GO" id="GO:0000166">
    <property type="term" value="F:nucleotide binding"/>
    <property type="evidence" value="ECO:0007669"/>
    <property type="project" value="UniProtKB-KW"/>
</dbReference>
<dbReference type="SUPFAM" id="SSF51905">
    <property type="entry name" value="FAD/NAD(P)-binding domain"/>
    <property type="match status" value="1"/>
</dbReference>
<feature type="active site" evidence="1">
    <location>
        <position position="80"/>
    </location>
</feature>
<name>A0AA95NFA6_9BURK</name>
<keyword evidence="2" id="KW-0547">Nucleotide-binding</keyword>
<proteinExistence type="predicted"/>
<protein>
    <submittedName>
        <fullName evidence="3">Tryptophan 7-halogenase</fullName>
    </submittedName>
</protein>
<dbReference type="FunFam" id="3.50.50.60:FF:000280">
    <property type="entry name" value="Tryptophan halogenase"/>
    <property type="match status" value="1"/>
</dbReference>
<dbReference type="RefSeq" id="WP_285232314.1">
    <property type="nucleotide sequence ID" value="NZ_CP116346.1"/>
</dbReference>
<dbReference type="Proteomes" id="UP001177769">
    <property type="component" value="Chromosome"/>
</dbReference>
<feature type="binding site" evidence="2">
    <location>
        <position position="345"/>
    </location>
    <ligand>
        <name>L-tryptophan</name>
        <dbReference type="ChEBI" id="CHEBI:57912"/>
    </ligand>
</feature>
<dbReference type="Gene3D" id="3.50.50.60">
    <property type="entry name" value="FAD/NAD(P)-binding domain"/>
    <property type="match status" value="1"/>
</dbReference>
<feature type="binding site" evidence="2">
    <location>
        <begin position="15"/>
        <end position="18"/>
    </location>
    <ligand>
        <name>FAD</name>
        <dbReference type="ChEBI" id="CHEBI:57692"/>
    </ligand>
</feature>
<reference evidence="3" key="1">
    <citation type="submission" date="2023-01" db="EMBL/GenBank/DDBJ databases">
        <title>Whole genome sequence of Paucibacter sp. S2-9 isolated from pond sediment.</title>
        <authorList>
            <person name="Jung J.Y."/>
        </authorList>
    </citation>
    <scope>NUCLEOTIDE SEQUENCE</scope>
    <source>
        <strain evidence="3">S2-9</strain>
    </source>
</reference>
<organism evidence="3 4">
    <name type="scientific">Paucibacter sediminis</name>
    <dbReference type="NCBI Taxonomy" id="3019553"/>
    <lineage>
        <taxon>Bacteria</taxon>
        <taxon>Pseudomonadati</taxon>
        <taxon>Pseudomonadota</taxon>
        <taxon>Betaproteobacteria</taxon>
        <taxon>Burkholderiales</taxon>
        <taxon>Sphaerotilaceae</taxon>
        <taxon>Roseateles</taxon>
    </lineage>
</organism>
<keyword evidence="2" id="KW-0274">FAD</keyword>
<dbReference type="PIRSF" id="PIRSF011396">
    <property type="entry name" value="Trp_halogenase"/>
    <property type="match status" value="1"/>
</dbReference>
<dbReference type="InterPro" id="IPR033856">
    <property type="entry name" value="Trp_halogen"/>
</dbReference>
<evidence type="ECO:0000256" key="1">
    <source>
        <dbReference type="PIRSR" id="PIRSR011396-1"/>
    </source>
</evidence>